<keyword evidence="1" id="KW-0175">Coiled coil</keyword>
<evidence type="ECO:0008006" key="5">
    <source>
        <dbReference type="Google" id="ProtNLM"/>
    </source>
</evidence>
<feature type="compositionally biased region" description="Basic and acidic residues" evidence="2">
    <location>
        <begin position="129"/>
        <end position="141"/>
    </location>
</feature>
<accession>A0A3P7NGQ4</accession>
<dbReference type="OrthoDB" id="5877028at2759"/>
<feature type="region of interest" description="Disordered" evidence="2">
    <location>
        <begin position="76"/>
        <end position="111"/>
    </location>
</feature>
<evidence type="ECO:0000256" key="2">
    <source>
        <dbReference type="SAM" id="MobiDB-lite"/>
    </source>
</evidence>
<evidence type="ECO:0000313" key="4">
    <source>
        <dbReference type="Proteomes" id="UP000271098"/>
    </source>
</evidence>
<gene>
    <name evidence="3" type="ORF">GPUH_LOCUS22062</name>
</gene>
<dbReference type="AlphaFoldDB" id="A0A3P7NGQ4"/>
<feature type="region of interest" description="Disordered" evidence="2">
    <location>
        <begin position="129"/>
        <end position="151"/>
    </location>
</feature>
<evidence type="ECO:0000256" key="1">
    <source>
        <dbReference type="SAM" id="Coils"/>
    </source>
</evidence>
<sequence>MTAAHFRAEEAKAELKEFVASSRLLEIELDKELTETKLSLSKRDKEVATLRRERERFQDRCRRLEEEMRDLKHVGQLASRQPGAASAISSASTSNNHIPSPVSQGRRSTDAVSQSVKLVRNGFTSPEKYEKCSQDAVEKKSPTNANPKSIGPLVNALPPPLASNVSSVLGDLLGTIQALEEKLLLLHPERKAAACDNGFGPNRRS</sequence>
<proteinExistence type="predicted"/>
<keyword evidence="4" id="KW-1185">Reference proteome</keyword>
<organism evidence="3 4">
    <name type="scientific">Gongylonema pulchrum</name>
    <dbReference type="NCBI Taxonomy" id="637853"/>
    <lineage>
        <taxon>Eukaryota</taxon>
        <taxon>Metazoa</taxon>
        <taxon>Ecdysozoa</taxon>
        <taxon>Nematoda</taxon>
        <taxon>Chromadorea</taxon>
        <taxon>Rhabditida</taxon>
        <taxon>Spirurina</taxon>
        <taxon>Spiruromorpha</taxon>
        <taxon>Spiruroidea</taxon>
        <taxon>Gongylonematidae</taxon>
        <taxon>Gongylonema</taxon>
    </lineage>
</organism>
<dbReference type="EMBL" id="UYRT01094133">
    <property type="protein sequence ID" value="VDN39400.1"/>
    <property type="molecule type" value="Genomic_DNA"/>
</dbReference>
<feature type="compositionally biased region" description="Polar residues" evidence="2">
    <location>
        <begin position="95"/>
        <end position="111"/>
    </location>
</feature>
<protein>
    <recommendedName>
        <fullName evidence="5">NUDE domain-containing protein</fullName>
    </recommendedName>
</protein>
<feature type="coiled-coil region" evidence="1">
    <location>
        <begin position="8"/>
        <end position="74"/>
    </location>
</feature>
<dbReference type="Proteomes" id="UP000271098">
    <property type="component" value="Unassembled WGS sequence"/>
</dbReference>
<evidence type="ECO:0000313" key="3">
    <source>
        <dbReference type="EMBL" id="VDN39400.1"/>
    </source>
</evidence>
<reference evidence="3 4" key="1">
    <citation type="submission" date="2018-11" db="EMBL/GenBank/DDBJ databases">
        <authorList>
            <consortium name="Pathogen Informatics"/>
        </authorList>
    </citation>
    <scope>NUCLEOTIDE SEQUENCE [LARGE SCALE GENOMIC DNA]</scope>
</reference>
<name>A0A3P7NGQ4_9BILA</name>
<feature type="compositionally biased region" description="Low complexity" evidence="2">
    <location>
        <begin position="84"/>
        <end position="94"/>
    </location>
</feature>